<dbReference type="InterPro" id="IPR051928">
    <property type="entry name" value="NorD/CobT"/>
</dbReference>
<evidence type="ECO:0000259" key="1">
    <source>
        <dbReference type="Pfam" id="PF11775"/>
    </source>
</evidence>
<dbReference type="Proteomes" id="UP000543556">
    <property type="component" value="Unassembled WGS sequence"/>
</dbReference>
<evidence type="ECO:0000313" key="2">
    <source>
        <dbReference type="EMBL" id="NVM96382.1"/>
    </source>
</evidence>
<dbReference type="Pfam" id="PF11775">
    <property type="entry name" value="CobT_C"/>
    <property type="match status" value="1"/>
</dbReference>
<dbReference type="AlphaFoldDB" id="A0A7Y7LZV2"/>
<dbReference type="EMBL" id="JAAMFM010000030">
    <property type="protein sequence ID" value="NVM96382.1"/>
    <property type="molecule type" value="Genomic_DNA"/>
</dbReference>
<protein>
    <submittedName>
        <fullName evidence="2">Cobalt chelatase</fullName>
    </submittedName>
</protein>
<dbReference type="PANTHER" id="PTHR41248">
    <property type="entry name" value="NORD PROTEIN"/>
    <property type="match status" value="1"/>
</dbReference>
<organism evidence="2 3">
    <name type="scientific">Arthrobacter wenxiniae</name>
    <dbReference type="NCBI Taxonomy" id="2713570"/>
    <lineage>
        <taxon>Bacteria</taxon>
        <taxon>Bacillati</taxon>
        <taxon>Actinomycetota</taxon>
        <taxon>Actinomycetes</taxon>
        <taxon>Micrococcales</taxon>
        <taxon>Micrococcaceae</taxon>
        <taxon>Arthrobacter</taxon>
    </lineage>
</organism>
<reference evidence="2 3" key="1">
    <citation type="submission" date="2020-02" db="EMBL/GenBank/DDBJ databases">
        <title>Genome sequence of strain AETb3-4.</title>
        <authorList>
            <person name="Gao J."/>
            <person name="Zhang X."/>
        </authorList>
    </citation>
    <scope>NUCLEOTIDE SEQUENCE [LARGE SCALE GENOMIC DNA]</scope>
    <source>
        <strain evidence="2 3">AETb3-4</strain>
    </source>
</reference>
<dbReference type="PIRSF" id="PIRSF031715">
    <property type="entry name" value="Cob_chel_CobT"/>
    <property type="match status" value="1"/>
</dbReference>
<dbReference type="GO" id="GO:0009236">
    <property type="term" value="P:cobalamin biosynthetic process"/>
    <property type="evidence" value="ECO:0007669"/>
    <property type="project" value="InterPro"/>
</dbReference>
<name>A0A7Y7LZV2_9MICC</name>
<dbReference type="SUPFAM" id="SSF53300">
    <property type="entry name" value="vWA-like"/>
    <property type="match status" value="1"/>
</dbReference>
<comment type="caution">
    <text evidence="2">The sequence shown here is derived from an EMBL/GenBank/DDBJ whole genome shotgun (WGS) entry which is preliminary data.</text>
</comment>
<keyword evidence="3" id="KW-1185">Reference proteome</keyword>
<evidence type="ECO:0000313" key="3">
    <source>
        <dbReference type="Proteomes" id="UP000543556"/>
    </source>
</evidence>
<feature type="domain" description="Cobalamin biosynthesis protein CobT VWA" evidence="1">
    <location>
        <begin position="348"/>
        <end position="563"/>
    </location>
</feature>
<proteinExistence type="predicted"/>
<dbReference type="InterPro" id="IPR006538">
    <property type="entry name" value="CobT"/>
</dbReference>
<sequence>MGPTPADAQHFMDLCAASIRALSATGGLHFRGGILHRGEDRLPMPAPHLHPGPQAPAALVLPAFRGAADGMALRVLHSDARQHADRCPDSASARLVFEMLEQFRVESLAPESMPGLSSNLARRFLDWSNDFEASGMVETQLGMLLFTVAQVCRERICGTPMPAARADLVESTRFHLGRQVSVHLAPLRRARFSQPEFARAALPLAEHIGALCRGMEEAQGRPARTRARRNDFRLLFDQEDQDQAPPVAGFGRSRALDASDGQYRVFTRAFDRQQDVQGLVRPDLLRRYRHRLDAALAQQRINVPRLGRALRALLSDPVADGWETDLEEGRIDGSRLARLVTAGGERRVFRAERTEPRPHAAVTFLIDCSGSMKGHSESVAVLVDAYARALDMAGVRSEVLGFTTAAWNGGRAARQWSRSGRPANPGRLNETRHLVFKDADSSWRQGRHGIAGLLKQDLYREGVDGEAVDWACARLASGAPPDGASRSLLLVISDGSPMDAATARANDGNYLEHHLRDVVARQQGAGKAEILGLGVGLDLSPYYRRVAALDLTHGTTTAVVADVLALMARGR</sequence>
<gene>
    <name evidence="2" type="ORF">G6034_15995</name>
</gene>
<accession>A0A7Y7LZV2</accession>
<dbReference type="PANTHER" id="PTHR41248:SF1">
    <property type="entry name" value="NORD PROTEIN"/>
    <property type="match status" value="1"/>
</dbReference>
<dbReference type="InterPro" id="IPR036465">
    <property type="entry name" value="vWFA_dom_sf"/>
</dbReference>
<dbReference type="Pfam" id="PF06213">
    <property type="entry name" value="CobT"/>
    <property type="match status" value="1"/>
</dbReference>
<dbReference type="InterPro" id="IPR025861">
    <property type="entry name" value="CobT_VWA_dom"/>
</dbReference>